<feature type="domain" description="Olfactomedin-like" evidence="7">
    <location>
        <begin position="463"/>
        <end position="722"/>
    </location>
</feature>
<comment type="subcellular location">
    <subcellularLocation>
        <location evidence="1">Secreted</location>
    </subcellularLocation>
</comment>
<sequence>MALIASLLVLVLMALGECQNMSTDNFEQWNLFREQCEKDESCSYETTMVIKKEQDQESEIKNVSRAVSNVAQDVQKVKQETENLEGLRNELRVMNAKIDVLLENNFTTNNLGLLGTGTGNSAPIIPTSAQLSSWSRSCKGMLTSVGEPELVVQRGDSYGAWMTDPVGTTCTDNVWFMSGYKGTSVPEYSTVWDFQSGWGCTPYTLPQPWAGTGHVMYNGSLYYTKFNSCTMVKYNLATRTAIYENLPSTVNYNSPFYRYKMGMYTYTDFAVDEKGLCIIFATPTNQRNMVIGKLDPETLQITDMWNTSYPIEYVGNTFMVCGVLYAITHYRSPSYIHYVFDTNTGDTSFLNISFPIKTNLYSLDYNPRDGFLYGWDSGKQVIYNVTFDTSTPVPSQQWPNVPSLPPENDGSTMTETEEKMHLLSENNRLEEQLNDMSPRVHSQEHPRKMCYDYTKPPKYNESGCGYLTSVSAPTKHKMFSGSHYQTGTWMQDPAGAVCGDAVYVLPYHGPSYNKYTSMSNFNAGHKCCQYNLPHQRYGTGHVMYNGSLYYSTSGTSNNMVKYDLTTRTVIARKTLPGAAYSYYQYKHGAHSGIDFALDEEGLWVIYATSANSGKVVISKLNPDDLTVLKTWETNYPRTSVGEAFMMCGVLYTLTNYKSPGEINFFYNTHTSTNSFVNIPFTFYTVSGLSHHYMYSLDYNPKDKKLYAWYMYYHYQNHRYSSYRQYWGHLVTYDIEVTAHI</sequence>
<feature type="coiled-coil region" evidence="4">
    <location>
        <begin position="60"/>
        <end position="104"/>
    </location>
</feature>
<dbReference type="InterPro" id="IPR003112">
    <property type="entry name" value="Olfac-like_dom"/>
</dbReference>
<dbReference type="PANTHER" id="PTHR23192:SF87">
    <property type="entry name" value="AMASSIN-3"/>
    <property type="match status" value="1"/>
</dbReference>
<keyword evidence="6" id="KW-0732">Signal</keyword>
<feature type="signal peptide" evidence="6">
    <location>
        <begin position="1"/>
        <end position="18"/>
    </location>
</feature>
<evidence type="ECO:0000256" key="2">
    <source>
        <dbReference type="ARBA" id="ARBA00022525"/>
    </source>
</evidence>
<reference evidence="8" key="1">
    <citation type="submission" date="2022-01" db="EMBL/GenBank/DDBJ databases">
        <authorList>
            <person name="Braso-Vives M."/>
        </authorList>
    </citation>
    <scope>NUCLEOTIDE SEQUENCE</scope>
</reference>
<keyword evidence="4" id="KW-0175">Coiled coil</keyword>
<proteinExistence type="predicted"/>
<evidence type="ECO:0000256" key="6">
    <source>
        <dbReference type="SAM" id="SignalP"/>
    </source>
</evidence>
<name>A0A8K0ABK6_BRALA</name>
<keyword evidence="9" id="KW-1185">Reference proteome</keyword>
<evidence type="ECO:0000256" key="4">
    <source>
        <dbReference type="SAM" id="Coils"/>
    </source>
</evidence>
<protein>
    <submittedName>
        <fullName evidence="8">OLFM2 protein</fullName>
    </submittedName>
</protein>
<evidence type="ECO:0000313" key="9">
    <source>
        <dbReference type="Proteomes" id="UP000838412"/>
    </source>
</evidence>
<dbReference type="SUPFAM" id="SSF101898">
    <property type="entry name" value="NHL repeat"/>
    <property type="match status" value="1"/>
</dbReference>
<comment type="caution">
    <text evidence="3">Lacks conserved residue(s) required for the propagation of feature annotation.</text>
</comment>
<accession>A0A8K0ABK6</accession>
<dbReference type="InterPro" id="IPR050605">
    <property type="entry name" value="Olfactomedin-like_domain"/>
</dbReference>
<dbReference type="AlphaFoldDB" id="A0A8K0ABK6"/>
<dbReference type="PROSITE" id="PS51132">
    <property type="entry name" value="OLF"/>
    <property type="match status" value="2"/>
</dbReference>
<dbReference type="PANTHER" id="PTHR23192">
    <property type="entry name" value="OLFACTOMEDIN-RELATED"/>
    <property type="match status" value="1"/>
</dbReference>
<evidence type="ECO:0000256" key="5">
    <source>
        <dbReference type="SAM" id="MobiDB-lite"/>
    </source>
</evidence>
<evidence type="ECO:0000313" key="8">
    <source>
        <dbReference type="EMBL" id="CAH1271698.1"/>
    </source>
</evidence>
<dbReference type="GO" id="GO:0005615">
    <property type="term" value="C:extracellular space"/>
    <property type="evidence" value="ECO:0007669"/>
    <property type="project" value="TreeGrafter"/>
</dbReference>
<dbReference type="EMBL" id="OV696693">
    <property type="protein sequence ID" value="CAH1271698.1"/>
    <property type="molecule type" value="Genomic_DNA"/>
</dbReference>
<feature type="chain" id="PRO_5035449967" evidence="6">
    <location>
        <begin position="19"/>
        <end position="740"/>
    </location>
</feature>
<dbReference type="OrthoDB" id="8626508at2759"/>
<feature type="domain" description="Olfactomedin-like" evidence="7">
    <location>
        <begin position="137"/>
        <end position="389"/>
    </location>
</feature>
<feature type="region of interest" description="Disordered" evidence="5">
    <location>
        <begin position="393"/>
        <end position="415"/>
    </location>
</feature>
<evidence type="ECO:0000259" key="7">
    <source>
        <dbReference type="PROSITE" id="PS51132"/>
    </source>
</evidence>
<gene>
    <name evidence="8" type="primary">OLFM2</name>
    <name evidence="8" type="ORF">BLAG_LOCUS23639</name>
</gene>
<dbReference type="Pfam" id="PF02191">
    <property type="entry name" value="OLF"/>
    <property type="match status" value="2"/>
</dbReference>
<evidence type="ECO:0000256" key="1">
    <source>
        <dbReference type="ARBA" id="ARBA00004613"/>
    </source>
</evidence>
<organism evidence="8 9">
    <name type="scientific">Branchiostoma lanceolatum</name>
    <name type="common">Common lancelet</name>
    <name type="synonym">Amphioxus lanceolatum</name>
    <dbReference type="NCBI Taxonomy" id="7740"/>
    <lineage>
        <taxon>Eukaryota</taxon>
        <taxon>Metazoa</taxon>
        <taxon>Chordata</taxon>
        <taxon>Cephalochordata</taxon>
        <taxon>Leptocardii</taxon>
        <taxon>Amphioxiformes</taxon>
        <taxon>Branchiostomatidae</taxon>
        <taxon>Branchiostoma</taxon>
    </lineage>
</organism>
<dbReference type="SMART" id="SM00284">
    <property type="entry name" value="OLF"/>
    <property type="match status" value="2"/>
</dbReference>
<keyword evidence="2" id="KW-0964">Secreted</keyword>
<dbReference type="Proteomes" id="UP000838412">
    <property type="component" value="Chromosome 8"/>
</dbReference>
<dbReference type="GO" id="GO:0007165">
    <property type="term" value="P:signal transduction"/>
    <property type="evidence" value="ECO:0007669"/>
    <property type="project" value="TreeGrafter"/>
</dbReference>
<evidence type="ECO:0000256" key="3">
    <source>
        <dbReference type="PROSITE-ProRule" id="PRU00446"/>
    </source>
</evidence>